<proteinExistence type="predicted"/>
<evidence type="ECO:0000313" key="1">
    <source>
        <dbReference type="EMBL" id="DAD99844.1"/>
    </source>
</evidence>
<protein>
    <submittedName>
        <fullName evidence="1">Uncharacterized protein</fullName>
    </submittedName>
</protein>
<organism evidence="1">
    <name type="scientific">Myoviridae sp. ct7Q419</name>
    <dbReference type="NCBI Taxonomy" id="2825038"/>
    <lineage>
        <taxon>Viruses</taxon>
        <taxon>Duplodnaviria</taxon>
        <taxon>Heunggongvirae</taxon>
        <taxon>Uroviricota</taxon>
        <taxon>Caudoviricetes</taxon>
    </lineage>
</organism>
<dbReference type="EMBL" id="BK015294">
    <property type="protein sequence ID" value="DAD99844.1"/>
    <property type="molecule type" value="Genomic_DNA"/>
</dbReference>
<sequence>MKKANTYKGKLGWQSEFSHRYACWANNHNGWAKAKKSNKRLAKRRLKDELRKELVYSASDKQVGE</sequence>
<reference evidence="1" key="1">
    <citation type="journal article" date="2021" name="Proc. Natl. Acad. Sci. U.S.A.">
        <title>A Catalog of Tens of Thousands of Viruses from Human Metagenomes Reveals Hidden Associations with Chronic Diseases.</title>
        <authorList>
            <person name="Tisza M.J."/>
            <person name="Buck C.B."/>
        </authorList>
    </citation>
    <scope>NUCLEOTIDE SEQUENCE</scope>
    <source>
        <strain evidence="1">Ct7Q419</strain>
    </source>
</reference>
<name>A0A8S5NZJ0_9CAUD</name>
<accession>A0A8S5NZJ0</accession>